<proteinExistence type="predicted"/>
<protein>
    <submittedName>
        <fullName evidence="2">Carbon catabolite repressor protein 4 like 6</fullName>
        <ecNumber evidence="2">3.1.-.-</ecNumber>
    </submittedName>
</protein>
<dbReference type="InterPro" id="IPR005135">
    <property type="entry name" value="Endo/exonuclease/phosphatase"/>
</dbReference>
<dbReference type="InterPro" id="IPR036691">
    <property type="entry name" value="Endo/exonu/phosph_ase_sf"/>
</dbReference>
<dbReference type="InterPro" id="IPR050410">
    <property type="entry name" value="CCR4/nocturin_mRNA_transcr"/>
</dbReference>
<feature type="domain" description="Endonuclease/exonuclease/phosphatase" evidence="1">
    <location>
        <begin position="72"/>
        <end position="118"/>
    </location>
</feature>
<dbReference type="Proteomes" id="UP000053555">
    <property type="component" value="Unassembled WGS sequence"/>
</dbReference>
<dbReference type="PANTHER" id="PTHR12121">
    <property type="entry name" value="CARBON CATABOLITE REPRESSOR PROTEIN 4"/>
    <property type="match status" value="1"/>
</dbReference>
<dbReference type="SUPFAM" id="SSF56219">
    <property type="entry name" value="DNase I-like"/>
    <property type="match status" value="1"/>
</dbReference>
<organism evidence="2">
    <name type="scientific">Glycine soja</name>
    <name type="common">Wild soybean</name>
    <dbReference type="NCBI Taxonomy" id="3848"/>
    <lineage>
        <taxon>Eukaryota</taxon>
        <taxon>Viridiplantae</taxon>
        <taxon>Streptophyta</taxon>
        <taxon>Embryophyta</taxon>
        <taxon>Tracheophyta</taxon>
        <taxon>Spermatophyta</taxon>
        <taxon>Magnoliopsida</taxon>
        <taxon>eudicotyledons</taxon>
        <taxon>Gunneridae</taxon>
        <taxon>Pentapetalae</taxon>
        <taxon>rosids</taxon>
        <taxon>fabids</taxon>
        <taxon>Fabales</taxon>
        <taxon>Fabaceae</taxon>
        <taxon>Papilionoideae</taxon>
        <taxon>50 kb inversion clade</taxon>
        <taxon>NPAAA clade</taxon>
        <taxon>indigoferoid/millettioid clade</taxon>
        <taxon>Phaseoleae</taxon>
        <taxon>Glycine</taxon>
        <taxon>Glycine subgen. Soja</taxon>
    </lineage>
</organism>
<reference evidence="2" key="1">
    <citation type="submission" date="2014-07" db="EMBL/GenBank/DDBJ databases">
        <title>Identification of a novel salt tolerance gene in wild soybean by whole-genome sequencing.</title>
        <authorList>
            <person name="Lam H.-M."/>
            <person name="Qi X."/>
            <person name="Li M.-W."/>
            <person name="Liu X."/>
            <person name="Xie M."/>
            <person name="Ni M."/>
            <person name="Xu X."/>
        </authorList>
    </citation>
    <scope>NUCLEOTIDE SEQUENCE [LARGE SCALE GENOMIC DNA]</scope>
    <source>
        <tissue evidence="2">Root</tissue>
    </source>
</reference>
<accession>A0A0B2PGA8</accession>
<dbReference type="Pfam" id="PF03372">
    <property type="entry name" value="Exo_endo_phos"/>
    <property type="match status" value="1"/>
</dbReference>
<dbReference type="PANTHER" id="PTHR12121:SF85">
    <property type="entry name" value="CARBON CATABOLITE REPRESSOR PROTEIN 4 HOMOLOG 6"/>
    <property type="match status" value="1"/>
</dbReference>
<dbReference type="GO" id="GO:0000175">
    <property type="term" value="F:3'-5'-RNA exonuclease activity"/>
    <property type="evidence" value="ECO:0007669"/>
    <property type="project" value="TreeGrafter"/>
</dbReference>
<sequence>MWSLDRDPSPLPPLDNESSVDLILKSTKMRSGNPVDGCAIFWHKSSLTGSSKVVVCNIHVLYNPNRGEIKLGQVRVLLDKAKAVYKLWNDTPVVICGDFNCTPKSPLYNFISEQKIETATGNAECTFLEHPLLLRSTYTEAMVDLKGVWRTTFLIYIRLFLL</sequence>
<dbReference type="AlphaFoldDB" id="A0A0B2PGA8"/>
<dbReference type="EMBL" id="KN667540">
    <property type="protein sequence ID" value="KHN06664.1"/>
    <property type="molecule type" value="Genomic_DNA"/>
</dbReference>
<gene>
    <name evidence="2" type="ORF">glysoja_037516</name>
</gene>
<evidence type="ECO:0000259" key="1">
    <source>
        <dbReference type="Pfam" id="PF03372"/>
    </source>
</evidence>
<dbReference type="EC" id="3.1.-.-" evidence="2"/>
<dbReference type="Gene3D" id="3.60.10.10">
    <property type="entry name" value="Endonuclease/exonuclease/phosphatase"/>
    <property type="match status" value="1"/>
</dbReference>
<keyword evidence="2" id="KW-0378">Hydrolase</keyword>
<name>A0A0B2PGA8_GLYSO</name>
<evidence type="ECO:0000313" key="2">
    <source>
        <dbReference type="EMBL" id="KHN06664.1"/>
    </source>
</evidence>